<sequence length="959" mass="106518">MSNTYSDATSASTSSFVTSLIVNSAVAGGELAAFIAVRRWIKAIYEPRTYIPPKDLQAPVLGSHLLWPLWRIVKSDPEEILAKNGVDPYTFVRFLLMMAKAMVPIWLISWVILFPIDAVNSTVDGKSGLDKYTFGNVASNKQSRYWAHLILDYIFIFWIMWLIWHEMRHWLTIRQRHLVNPEHSKLPQARTVLITGIPHSYLDEVKLEQLFARLPGGVKQIWLNRNLKEMPDLYNRRDVATKKLESAQVKLIKMAQQHRDNTREKITKLEKKGKPVPEDLRGPVNPDLLRPVGTPGTAERGDVAFPMDNATLSRADQLVPRGQRPMTRLKPSWAPFGLGFLGIGEKVDTIDWARKEIAECSEGLEKSREQLRQDVESPGTKEDNYPPLNSAFIHFNQQIAAHMAVQCLPHHQPYRMAERYIEQSPENVVWRNLSLDAYEASVRRAASIAITVGLIILWTFPVAFIGALSNVTTLTEKYSWMAWLGGSSIGKKILQGVVSGVLPPILLAVLNLLLPIVLRQLLAFEGVPSKTAIEIDLTTRYFIFLVIHTFFVVTLSSGLVSSIPALASNPASVADILAQQMPTASTFFITLLLTQFTGTMGTLLQGITLLLYYVKVLLLGGSPRSVYNSRYQLQTTSWGTQFPNNTVYAVITLVYKYLFIWVYDQPPGSDTGGLFFPKAITHVFVGMYIQEVCLCALFFLARDENLNASSIPQAVLMIVLIVITAAVHYTIIVSYGPLINALPLSLAHLSYGAETEMGHEGSIIGSDDDDDDDEREHSGDKARSSSKTRLVQSRPSEDINPDESDKNNDIAVRDFGDKKPPVSTDTISVEPEPEPPATSTAPGPPEGESHPFPFKQPPQPPISSWATSPPVEEQVKYFAVPGGPGVRKRKLPGEDDPDAFFHPATKDPQRIIWLPRDQLGLADDEIERNAAAGVQSTNLNAVLNGKGKVEISGGPPDDL</sequence>
<name>A0A427YJD5_9TREE</name>
<keyword evidence="6 8" id="KW-0472">Membrane</keyword>
<organism evidence="13 14">
    <name type="scientific">Saitozyma podzolica</name>
    <dbReference type="NCBI Taxonomy" id="1890683"/>
    <lineage>
        <taxon>Eukaryota</taxon>
        <taxon>Fungi</taxon>
        <taxon>Dikarya</taxon>
        <taxon>Basidiomycota</taxon>
        <taxon>Agaricomycotina</taxon>
        <taxon>Tremellomycetes</taxon>
        <taxon>Tremellales</taxon>
        <taxon>Trimorphomycetaceae</taxon>
        <taxon>Saitozyma</taxon>
    </lineage>
</organism>
<feature type="transmembrane region" description="Helical" evidence="8">
    <location>
        <begin position="145"/>
        <end position="164"/>
    </location>
</feature>
<feature type="transmembrane region" description="Helical" evidence="8">
    <location>
        <begin position="448"/>
        <end position="473"/>
    </location>
</feature>
<feature type="region of interest" description="Disordered" evidence="7">
    <location>
        <begin position="759"/>
        <end position="904"/>
    </location>
</feature>
<keyword evidence="5 8" id="KW-1133">Transmembrane helix</keyword>
<dbReference type="Proteomes" id="UP000279259">
    <property type="component" value="Unassembled WGS sequence"/>
</dbReference>
<evidence type="ECO:0008006" key="15">
    <source>
        <dbReference type="Google" id="ProtNLM"/>
    </source>
</evidence>
<evidence type="ECO:0000259" key="12">
    <source>
        <dbReference type="Pfam" id="PF14703"/>
    </source>
</evidence>
<feature type="transmembrane region" description="Helical" evidence="8">
    <location>
        <begin position="91"/>
        <end position="113"/>
    </location>
</feature>
<comment type="subcellular location">
    <subcellularLocation>
        <location evidence="1">Membrane</location>
        <topology evidence="1">Multi-pass membrane protein</topology>
    </subcellularLocation>
</comment>
<feature type="domain" description="CSC1/OSCA1-like 7TM region" evidence="9">
    <location>
        <begin position="443"/>
        <end position="655"/>
    </location>
</feature>
<comment type="caution">
    <text evidence="13">The sequence shown here is derived from an EMBL/GenBank/DDBJ whole genome shotgun (WGS) entry which is preliminary data.</text>
</comment>
<dbReference type="GO" id="GO:0005227">
    <property type="term" value="F:calcium-activated cation channel activity"/>
    <property type="evidence" value="ECO:0007669"/>
    <property type="project" value="InterPro"/>
</dbReference>
<feature type="region of interest" description="Disordered" evidence="7">
    <location>
        <begin position="274"/>
        <end position="303"/>
    </location>
</feature>
<dbReference type="PANTHER" id="PTHR13018">
    <property type="entry name" value="PROBABLE MEMBRANE PROTEIN DUF221-RELATED"/>
    <property type="match status" value="1"/>
</dbReference>
<evidence type="ECO:0000256" key="8">
    <source>
        <dbReference type="SAM" id="Phobius"/>
    </source>
</evidence>
<feature type="transmembrane region" description="Helical" evidence="8">
    <location>
        <begin position="20"/>
        <end position="41"/>
    </location>
</feature>
<dbReference type="InterPro" id="IPR032880">
    <property type="entry name" value="CSC1/OSCA1-like_N"/>
</dbReference>
<evidence type="ECO:0000256" key="3">
    <source>
        <dbReference type="ARBA" id="ARBA00022448"/>
    </source>
</evidence>
<dbReference type="OrthoDB" id="1076608at2759"/>
<evidence type="ECO:0000259" key="10">
    <source>
        <dbReference type="Pfam" id="PF12621"/>
    </source>
</evidence>
<proteinExistence type="inferred from homology"/>
<evidence type="ECO:0000313" key="14">
    <source>
        <dbReference type="Proteomes" id="UP000279259"/>
    </source>
</evidence>
<feature type="compositionally biased region" description="Polar residues" evidence="7">
    <location>
        <begin position="785"/>
        <end position="794"/>
    </location>
</feature>
<dbReference type="Pfam" id="PF14703">
    <property type="entry name" value="PHM7_cyt"/>
    <property type="match status" value="1"/>
</dbReference>
<dbReference type="InterPro" id="IPR027815">
    <property type="entry name" value="CSC1/OSCA1-like_cyt"/>
</dbReference>
<dbReference type="Pfam" id="PF13967">
    <property type="entry name" value="RSN1_TM"/>
    <property type="match status" value="1"/>
</dbReference>
<feature type="compositionally biased region" description="Basic and acidic residues" evidence="7">
    <location>
        <begin position="803"/>
        <end position="820"/>
    </location>
</feature>
<feature type="transmembrane region" description="Helical" evidence="8">
    <location>
        <begin position="587"/>
        <end position="614"/>
    </location>
</feature>
<reference evidence="13 14" key="1">
    <citation type="submission" date="2018-11" db="EMBL/GenBank/DDBJ databases">
        <title>Genome sequence of Saitozyma podzolica DSM 27192.</title>
        <authorList>
            <person name="Aliyu H."/>
            <person name="Gorte O."/>
            <person name="Ochsenreither K."/>
        </authorList>
    </citation>
    <scope>NUCLEOTIDE SEQUENCE [LARGE SCALE GENOMIC DNA]</scope>
    <source>
        <strain evidence="13 14">DSM 27192</strain>
    </source>
</reference>
<evidence type="ECO:0000259" key="11">
    <source>
        <dbReference type="Pfam" id="PF13967"/>
    </source>
</evidence>
<dbReference type="EMBL" id="RSCD01000008">
    <property type="protein sequence ID" value="RSH91201.1"/>
    <property type="molecule type" value="Genomic_DNA"/>
</dbReference>
<feature type="transmembrane region" description="Helical" evidence="8">
    <location>
        <begin position="539"/>
        <end position="567"/>
    </location>
</feature>
<protein>
    <recommendedName>
        <fullName evidence="15">DUF221-domain-containing protein</fullName>
    </recommendedName>
</protein>
<feature type="transmembrane region" description="Helical" evidence="8">
    <location>
        <begin position="493"/>
        <end position="518"/>
    </location>
</feature>
<keyword evidence="3" id="KW-0813">Transport</keyword>
<comment type="similarity">
    <text evidence="2">Belongs to the CSC1 (TC 1.A.17) family.</text>
</comment>
<feature type="transmembrane region" description="Helical" evidence="8">
    <location>
        <begin position="714"/>
        <end position="736"/>
    </location>
</feature>
<dbReference type="PANTHER" id="PTHR13018:SF143">
    <property type="entry name" value="CSC1_OSCA1-LIKE 7TM REGION DOMAIN-CONTAINING PROTEIN"/>
    <property type="match status" value="1"/>
</dbReference>
<dbReference type="Pfam" id="PF02714">
    <property type="entry name" value="RSN1_7TM"/>
    <property type="match status" value="1"/>
</dbReference>
<keyword evidence="4 8" id="KW-0812">Transmembrane</keyword>
<evidence type="ECO:0000256" key="1">
    <source>
        <dbReference type="ARBA" id="ARBA00004141"/>
    </source>
</evidence>
<dbReference type="GO" id="GO:0005886">
    <property type="term" value="C:plasma membrane"/>
    <property type="evidence" value="ECO:0007669"/>
    <property type="project" value="TreeGrafter"/>
</dbReference>
<dbReference type="InterPro" id="IPR022257">
    <property type="entry name" value="PHM7_ext"/>
</dbReference>
<dbReference type="InterPro" id="IPR003864">
    <property type="entry name" value="CSC1/OSCA1-like_7TM"/>
</dbReference>
<feature type="domain" description="CSC1/OSCA1-like N-terminal transmembrane" evidence="11">
    <location>
        <begin position="15"/>
        <end position="166"/>
    </location>
</feature>
<evidence type="ECO:0000256" key="7">
    <source>
        <dbReference type="SAM" id="MobiDB-lite"/>
    </source>
</evidence>
<keyword evidence="14" id="KW-1185">Reference proteome</keyword>
<feature type="domain" description="CSC1/OSCA1-like cytosolic" evidence="12">
    <location>
        <begin position="189"/>
        <end position="432"/>
    </location>
</feature>
<dbReference type="AlphaFoldDB" id="A0A427YJD5"/>
<evidence type="ECO:0000313" key="13">
    <source>
        <dbReference type="EMBL" id="RSH91201.1"/>
    </source>
</evidence>
<evidence type="ECO:0000256" key="4">
    <source>
        <dbReference type="ARBA" id="ARBA00022692"/>
    </source>
</evidence>
<gene>
    <name evidence="13" type="ORF">EHS25_009500</name>
</gene>
<feature type="transmembrane region" description="Helical" evidence="8">
    <location>
        <begin position="683"/>
        <end position="702"/>
    </location>
</feature>
<dbReference type="Pfam" id="PF12621">
    <property type="entry name" value="PHM7_ext"/>
    <property type="match status" value="1"/>
</dbReference>
<dbReference type="InterPro" id="IPR045122">
    <property type="entry name" value="Csc1-like"/>
</dbReference>
<evidence type="ECO:0000256" key="5">
    <source>
        <dbReference type="ARBA" id="ARBA00022989"/>
    </source>
</evidence>
<feature type="domain" description="10TM putative phosphate transporter extracellular tail" evidence="10">
    <location>
        <begin position="890"/>
        <end position="957"/>
    </location>
</feature>
<evidence type="ECO:0000259" key="9">
    <source>
        <dbReference type="Pfam" id="PF02714"/>
    </source>
</evidence>
<accession>A0A427YJD5</accession>
<feature type="transmembrane region" description="Helical" evidence="8">
    <location>
        <begin position="646"/>
        <end position="663"/>
    </location>
</feature>
<evidence type="ECO:0000256" key="6">
    <source>
        <dbReference type="ARBA" id="ARBA00023136"/>
    </source>
</evidence>
<evidence type="ECO:0000256" key="2">
    <source>
        <dbReference type="ARBA" id="ARBA00007779"/>
    </source>
</evidence>